<dbReference type="PROSITE" id="PS51257">
    <property type="entry name" value="PROKAR_LIPOPROTEIN"/>
    <property type="match status" value="1"/>
</dbReference>
<sequence>MKTIKRSIGSVALAATFMLTVSCKDASKTEATTTSDRTTENTVASQESVTTSDKQDAKAEVILKDYFNLKDALVGDDGEKAKEFGATLTNSLKAFEGSNYSADEQTELKDIIEDAIEHAEHIAESDIKHQREHFKTLSKDITDMVAITGTKMTLYEQFCPMYDRGSAWLSTKEEIRNPYHGSAMLKCGSVQRTIN</sequence>
<dbReference type="InterPro" id="IPR021782">
    <property type="entry name" value="DUF3347"/>
</dbReference>
<dbReference type="OrthoDB" id="5513217at2"/>
<evidence type="ECO:0000259" key="2">
    <source>
        <dbReference type="Pfam" id="PF11827"/>
    </source>
</evidence>
<dbReference type="RefSeq" id="WP_133758947.1">
    <property type="nucleotide sequence ID" value="NZ_SOBW01000010.1"/>
</dbReference>
<comment type="caution">
    <text evidence="3">The sequence shown here is derived from an EMBL/GenBank/DDBJ whole genome shotgun (WGS) entry which is preliminary data.</text>
</comment>
<protein>
    <submittedName>
        <fullName evidence="3">Uncharacterized protein DUF3347</fullName>
    </submittedName>
</protein>
<evidence type="ECO:0000256" key="1">
    <source>
        <dbReference type="SAM" id="MobiDB-lite"/>
    </source>
</evidence>
<feature type="domain" description="DUF3347" evidence="2">
    <location>
        <begin position="62"/>
        <end position="152"/>
    </location>
</feature>
<feature type="compositionally biased region" description="Low complexity" evidence="1">
    <location>
        <begin position="29"/>
        <end position="42"/>
    </location>
</feature>
<proteinExistence type="predicted"/>
<accession>A0A4V3F7S5</accession>
<dbReference type="EMBL" id="SOBW01000010">
    <property type="protein sequence ID" value="TDU34286.1"/>
    <property type="molecule type" value="Genomic_DNA"/>
</dbReference>
<evidence type="ECO:0000313" key="4">
    <source>
        <dbReference type="Proteomes" id="UP000294689"/>
    </source>
</evidence>
<dbReference type="AlphaFoldDB" id="A0A4V3F7S5"/>
<dbReference type="Pfam" id="PF11827">
    <property type="entry name" value="DUF3347"/>
    <property type="match status" value="1"/>
</dbReference>
<feature type="region of interest" description="Disordered" evidence="1">
    <location>
        <begin position="28"/>
        <end position="51"/>
    </location>
</feature>
<keyword evidence="4" id="KW-1185">Reference proteome</keyword>
<gene>
    <name evidence="3" type="ORF">BXY82_2949</name>
</gene>
<reference evidence="3 4" key="1">
    <citation type="submission" date="2019-03" db="EMBL/GenBank/DDBJ databases">
        <title>Genomic Encyclopedia of Archaeal and Bacterial Type Strains, Phase II (KMG-II): from individual species to whole genera.</title>
        <authorList>
            <person name="Goeker M."/>
        </authorList>
    </citation>
    <scope>NUCLEOTIDE SEQUENCE [LARGE SCALE GENOMIC DNA]</scope>
    <source>
        <strain evidence="3 4">DSM 28135</strain>
    </source>
</reference>
<evidence type="ECO:0000313" key="3">
    <source>
        <dbReference type="EMBL" id="TDU34286.1"/>
    </source>
</evidence>
<name>A0A4V3F7S5_9FLAO</name>
<dbReference type="Proteomes" id="UP000294689">
    <property type="component" value="Unassembled WGS sequence"/>
</dbReference>
<organism evidence="3 4">
    <name type="scientific">Gelidibacter sediminis</name>
    <dbReference type="NCBI Taxonomy" id="1608710"/>
    <lineage>
        <taxon>Bacteria</taxon>
        <taxon>Pseudomonadati</taxon>
        <taxon>Bacteroidota</taxon>
        <taxon>Flavobacteriia</taxon>
        <taxon>Flavobacteriales</taxon>
        <taxon>Flavobacteriaceae</taxon>
        <taxon>Gelidibacter</taxon>
    </lineage>
</organism>